<reference evidence="4 5" key="1">
    <citation type="submission" date="2024-12" db="EMBL/GenBank/DDBJ databases">
        <authorList>
            <person name="Lee Y."/>
        </authorList>
    </citation>
    <scope>NUCLEOTIDE SEQUENCE [LARGE SCALE GENOMIC DNA]</scope>
    <source>
        <strain evidence="4 5">03SUJ4</strain>
    </source>
</reference>
<feature type="signal peptide" evidence="3">
    <location>
        <begin position="1"/>
        <end position="18"/>
    </location>
</feature>
<dbReference type="PANTHER" id="PTHR30566">
    <property type="entry name" value="YNAI-RELATED MECHANOSENSITIVE ION CHANNEL"/>
    <property type="match status" value="1"/>
</dbReference>
<dbReference type="Gene3D" id="2.30.30.60">
    <property type="match status" value="1"/>
</dbReference>
<comment type="caution">
    <text evidence="4">The sequence shown here is derived from an EMBL/GenBank/DDBJ whole genome shotgun (WGS) entry which is preliminary data.</text>
</comment>
<keyword evidence="5" id="KW-1185">Reference proteome</keyword>
<dbReference type="InterPro" id="IPR023408">
    <property type="entry name" value="MscS_beta-dom_sf"/>
</dbReference>
<protein>
    <submittedName>
        <fullName evidence="4">Mechanosensitive ion channel protein MscS</fullName>
    </submittedName>
</protein>
<accession>A0ABW9KP04</accession>
<dbReference type="PANTHER" id="PTHR30566:SF5">
    <property type="entry name" value="MECHANOSENSITIVE ION CHANNEL PROTEIN 1, MITOCHONDRIAL-RELATED"/>
    <property type="match status" value="1"/>
</dbReference>
<evidence type="ECO:0000256" key="2">
    <source>
        <dbReference type="SAM" id="Phobius"/>
    </source>
</evidence>
<feature type="transmembrane region" description="Helical" evidence="2">
    <location>
        <begin position="411"/>
        <end position="431"/>
    </location>
</feature>
<keyword evidence="2" id="KW-0812">Transmembrane</keyword>
<proteinExistence type="predicted"/>
<organism evidence="4 5">
    <name type="scientific">Terriglobus aquaticus</name>
    <dbReference type="NCBI Taxonomy" id="940139"/>
    <lineage>
        <taxon>Bacteria</taxon>
        <taxon>Pseudomonadati</taxon>
        <taxon>Acidobacteriota</taxon>
        <taxon>Terriglobia</taxon>
        <taxon>Terriglobales</taxon>
        <taxon>Acidobacteriaceae</taxon>
        <taxon>Terriglobus</taxon>
    </lineage>
</organism>
<evidence type="ECO:0000256" key="3">
    <source>
        <dbReference type="SAM" id="SignalP"/>
    </source>
</evidence>
<feature type="chain" id="PRO_5045184745" evidence="3">
    <location>
        <begin position="19"/>
        <end position="653"/>
    </location>
</feature>
<keyword evidence="2" id="KW-0472">Membrane</keyword>
<keyword evidence="2" id="KW-1133">Transmembrane helix</keyword>
<name>A0ABW9KP04_9BACT</name>
<evidence type="ECO:0000313" key="4">
    <source>
        <dbReference type="EMBL" id="MFN2977489.1"/>
    </source>
</evidence>
<gene>
    <name evidence="4" type="ORF">ACK2TP_17085</name>
</gene>
<feature type="transmembrane region" description="Helical" evidence="2">
    <location>
        <begin position="368"/>
        <end position="390"/>
    </location>
</feature>
<feature type="transmembrane region" description="Helical" evidence="2">
    <location>
        <begin position="437"/>
        <end position="466"/>
    </location>
</feature>
<evidence type="ECO:0000313" key="5">
    <source>
        <dbReference type="Proteomes" id="UP001634747"/>
    </source>
</evidence>
<dbReference type="Proteomes" id="UP001634747">
    <property type="component" value="Unassembled WGS sequence"/>
</dbReference>
<dbReference type="RefSeq" id="WP_263414350.1">
    <property type="nucleotide sequence ID" value="NZ_JAGSYB010000001.1"/>
</dbReference>
<feature type="compositionally biased region" description="Low complexity" evidence="1">
    <location>
        <begin position="19"/>
        <end position="32"/>
    </location>
</feature>
<sequence length="653" mass="69895">MSASTAAVTAATAATAAAATPAANGAQPGQPTAPSPQTASKIAALPAPFPPGLIQGIDIPAQSRAILSHLSEIVRYYRMTAVPIQKLGEPSDVLYAQQTQAEAMQIGQTAFKAARSQAAFLARIPNPKASPGDTSSPPPQEANKIAEVLRNNAQRLSDLQTQDASLTQQIAHARAAQRGTLLDQQGDLEGQIKLLSAVVGALQKVALTSTANQGGLQGNIDQLQKSVPELVNSSQKTVPATVESIASIRDAGVTTQGTVLFQLLSTERAIDERVKTLQMLHDQADDLRKPLLDVLKATMAESQRIAADTGASTADLASKRKTYDALADAFTTLSDVAVPLSQEVLLLEQAQATYGSWRASVASTESTVLHALLVRVVLIALALGVIFAFGELWRRATTRYVQDTRRRRQILLIRRIVIGFLTGLVLIFGFVTQFSSLATFAGFISAGIAVGLQTILLSVAAYFFIVGRYGVRVGDRITVAGVTGEVVEVGLVRFYMLELTGTGTELHTTGRVAVFANSVLFQTGTPLYKQIPGTEYAWHELTLKFKPVEGYEAALKQVQGIVQGVFETYKAKLEAQHRSVETWLDTAIQAPEIESRLQLTDAPQFAVLYPVEIEHASEVDQQIIQALLRATAQQTELGQVIDGTPTVKAVVKS</sequence>
<dbReference type="EMBL" id="JBJYXY010000001">
    <property type="protein sequence ID" value="MFN2977489.1"/>
    <property type="molecule type" value="Genomic_DNA"/>
</dbReference>
<keyword evidence="3" id="KW-0732">Signal</keyword>
<feature type="region of interest" description="Disordered" evidence="1">
    <location>
        <begin position="19"/>
        <end position="39"/>
    </location>
</feature>
<evidence type="ECO:0000256" key="1">
    <source>
        <dbReference type="SAM" id="MobiDB-lite"/>
    </source>
</evidence>